<name>A0A645BBM1_9ZZZZ</name>
<accession>A0A645BBM1</accession>
<proteinExistence type="predicted"/>
<comment type="caution">
    <text evidence="2">The sequence shown here is derived from an EMBL/GenBank/DDBJ whole genome shotgun (WGS) entry which is preliminary data.</text>
</comment>
<dbReference type="Pfam" id="PF12647">
    <property type="entry name" value="RNHCP"/>
    <property type="match status" value="1"/>
</dbReference>
<reference evidence="2" key="1">
    <citation type="submission" date="2019-08" db="EMBL/GenBank/DDBJ databases">
        <authorList>
            <person name="Kucharzyk K."/>
            <person name="Murdoch R.W."/>
            <person name="Higgins S."/>
            <person name="Loffler F."/>
        </authorList>
    </citation>
    <scope>NUCLEOTIDE SEQUENCE</scope>
</reference>
<dbReference type="EMBL" id="VSSQ01019012">
    <property type="protein sequence ID" value="MPM62717.1"/>
    <property type="molecule type" value="Genomic_DNA"/>
</dbReference>
<gene>
    <name evidence="2" type="ORF">SDC9_109594</name>
</gene>
<dbReference type="PROSITE" id="PS00028">
    <property type="entry name" value="ZINC_FINGER_C2H2_1"/>
    <property type="match status" value="1"/>
</dbReference>
<evidence type="ECO:0000313" key="2">
    <source>
        <dbReference type="EMBL" id="MPM62717.1"/>
    </source>
</evidence>
<evidence type="ECO:0000259" key="1">
    <source>
        <dbReference type="PROSITE" id="PS00028"/>
    </source>
</evidence>
<dbReference type="InterPro" id="IPR013087">
    <property type="entry name" value="Znf_C2H2_type"/>
</dbReference>
<organism evidence="2">
    <name type="scientific">bioreactor metagenome</name>
    <dbReference type="NCBI Taxonomy" id="1076179"/>
    <lineage>
        <taxon>unclassified sequences</taxon>
        <taxon>metagenomes</taxon>
        <taxon>ecological metagenomes</taxon>
    </lineage>
</organism>
<dbReference type="AlphaFoldDB" id="A0A645BBM1"/>
<dbReference type="InterPro" id="IPR024439">
    <property type="entry name" value="RNHCP"/>
</dbReference>
<feature type="domain" description="C2H2-type" evidence="1">
    <location>
        <begin position="9"/>
        <end position="31"/>
    </location>
</feature>
<sequence length="104" mass="11662">MNDRNDFTCLHCGAPVSSEAWGTRHRNHCPHCLHSRHVDMHSGDRACLCRGLMEPIALYQKADGELMLLHRCIVCGMIKANRVAGDDDPEALLKLVPEIRQICS</sequence>
<protein>
    <recommendedName>
        <fullName evidence="1">C2H2-type domain-containing protein</fullName>
    </recommendedName>
</protein>